<dbReference type="GO" id="GO:0003677">
    <property type="term" value="F:DNA binding"/>
    <property type="evidence" value="ECO:0007669"/>
    <property type="project" value="InterPro"/>
</dbReference>
<evidence type="ECO:0000259" key="5">
    <source>
        <dbReference type="Pfam" id="PF04542"/>
    </source>
</evidence>
<dbReference type="InterPro" id="IPR036388">
    <property type="entry name" value="WH-like_DNA-bd_sf"/>
</dbReference>
<dbReference type="CDD" id="cd06171">
    <property type="entry name" value="Sigma70_r4"/>
    <property type="match status" value="1"/>
</dbReference>
<comment type="similarity">
    <text evidence="1">Belongs to the sigma-70 factor family. ECF subfamily.</text>
</comment>
<dbReference type="InterPro" id="IPR013325">
    <property type="entry name" value="RNA_pol_sigma_r2"/>
</dbReference>
<feature type="domain" description="RNA polymerase sigma-70 region 2" evidence="5">
    <location>
        <begin position="21"/>
        <end position="87"/>
    </location>
</feature>
<dbReference type="Gene3D" id="1.10.10.10">
    <property type="entry name" value="Winged helix-like DNA-binding domain superfamily/Winged helix DNA-binding domain"/>
    <property type="match status" value="1"/>
</dbReference>
<evidence type="ECO:0000256" key="4">
    <source>
        <dbReference type="ARBA" id="ARBA00023163"/>
    </source>
</evidence>
<keyword evidence="2" id="KW-0805">Transcription regulation</keyword>
<dbReference type="InterPro" id="IPR039425">
    <property type="entry name" value="RNA_pol_sigma-70-like"/>
</dbReference>
<dbReference type="SUPFAM" id="SSF88659">
    <property type="entry name" value="Sigma3 and sigma4 domains of RNA polymerase sigma factors"/>
    <property type="match status" value="1"/>
</dbReference>
<name>A0AAU9EEQ2_9FIRM</name>
<dbReference type="EMBL" id="AP028654">
    <property type="protein sequence ID" value="BEP29177.1"/>
    <property type="molecule type" value="Genomic_DNA"/>
</dbReference>
<evidence type="ECO:0000256" key="3">
    <source>
        <dbReference type="ARBA" id="ARBA00023082"/>
    </source>
</evidence>
<proteinExistence type="inferred from homology"/>
<protein>
    <submittedName>
        <fullName evidence="7">Sigma-70 family RNA polymerase sigma factor</fullName>
    </submittedName>
</protein>
<dbReference type="InterPro" id="IPR007627">
    <property type="entry name" value="RNA_pol_sigma70_r2"/>
</dbReference>
<dbReference type="SUPFAM" id="SSF88946">
    <property type="entry name" value="Sigma2 domain of RNA polymerase sigma factors"/>
    <property type="match status" value="1"/>
</dbReference>
<feature type="domain" description="RNA polymerase sigma factor 70 region 4 type 2" evidence="6">
    <location>
        <begin position="123"/>
        <end position="173"/>
    </location>
</feature>
<reference evidence="7 8" key="1">
    <citation type="submission" date="2023-08" db="EMBL/GenBank/DDBJ databases">
        <title>Helicovermis profunda gen. nov., sp. nov., a novel mesophilic, fermentative bacterium within the Bacillota from a deep-sea hydrothermal vent chimney.</title>
        <authorList>
            <person name="Miyazaki U."/>
            <person name="Mizutani D."/>
            <person name="Hashimoto Y."/>
            <person name="Tame A."/>
            <person name="Sawayama S."/>
            <person name="Miyazaki J."/>
            <person name="Takai K."/>
            <person name="Nakagawa S."/>
        </authorList>
    </citation>
    <scope>NUCLEOTIDE SEQUENCE [LARGE SCALE GENOMIC DNA]</scope>
    <source>
        <strain evidence="7 8">S502</strain>
    </source>
</reference>
<dbReference type="AlphaFoldDB" id="A0AAU9EEQ2"/>
<evidence type="ECO:0000256" key="1">
    <source>
        <dbReference type="ARBA" id="ARBA00010641"/>
    </source>
</evidence>
<dbReference type="GO" id="GO:0016987">
    <property type="term" value="F:sigma factor activity"/>
    <property type="evidence" value="ECO:0007669"/>
    <property type="project" value="UniProtKB-KW"/>
</dbReference>
<sequence>MREADLIEKSINGDVKSFELLIKDYQVYAYNIALRMMKNPEDAKDVSQDALIKVYKNIKRFKKDSSFSTWLYRIVINTCKDELKRRKETISIDEREESYDVIESKDNNYNPVTEYERKDIREKINGAIYKLPINNRTAIILRDIEGYSYEEISKIEETTIGTIKSRINRGRKILREILKAELQTVSEF</sequence>
<keyword evidence="4" id="KW-0804">Transcription</keyword>
<dbReference type="Gene3D" id="1.10.1740.10">
    <property type="match status" value="1"/>
</dbReference>
<dbReference type="Pfam" id="PF04542">
    <property type="entry name" value="Sigma70_r2"/>
    <property type="match status" value="1"/>
</dbReference>
<evidence type="ECO:0000313" key="8">
    <source>
        <dbReference type="Proteomes" id="UP001321786"/>
    </source>
</evidence>
<gene>
    <name evidence="7" type="ORF">HLPR_15080</name>
</gene>
<evidence type="ECO:0000259" key="6">
    <source>
        <dbReference type="Pfam" id="PF08281"/>
    </source>
</evidence>
<dbReference type="PANTHER" id="PTHR43133:SF51">
    <property type="entry name" value="RNA POLYMERASE SIGMA FACTOR"/>
    <property type="match status" value="1"/>
</dbReference>
<dbReference type="NCBIfam" id="TIGR02937">
    <property type="entry name" value="sigma70-ECF"/>
    <property type="match status" value="1"/>
</dbReference>
<keyword evidence="8" id="KW-1185">Reference proteome</keyword>
<evidence type="ECO:0000256" key="2">
    <source>
        <dbReference type="ARBA" id="ARBA00023015"/>
    </source>
</evidence>
<dbReference type="Pfam" id="PF08281">
    <property type="entry name" value="Sigma70_r4_2"/>
    <property type="match status" value="1"/>
</dbReference>
<dbReference type="InterPro" id="IPR014284">
    <property type="entry name" value="RNA_pol_sigma-70_dom"/>
</dbReference>
<accession>A0AAU9EEQ2</accession>
<dbReference type="InterPro" id="IPR013324">
    <property type="entry name" value="RNA_pol_sigma_r3/r4-like"/>
</dbReference>
<dbReference type="Proteomes" id="UP001321786">
    <property type="component" value="Chromosome"/>
</dbReference>
<evidence type="ECO:0000313" key="7">
    <source>
        <dbReference type="EMBL" id="BEP29177.1"/>
    </source>
</evidence>
<dbReference type="InterPro" id="IPR013249">
    <property type="entry name" value="RNA_pol_sigma70_r4_t2"/>
</dbReference>
<dbReference type="KEGG" id="hprf:HLPR_15080"/>
<dbReference type="GO" id="GO:0006352">
    <property type="term" value="P:DNA-templated transcription initiation"/>
    <property type="evidence" value="ECO:0007669"/>
    <property type="project" value="InterPro"/>
</dbReference>
<organism evidence="7 8">
    <name type="scientific">Helicovermis profundi</name>
    <dbReference type="NCBI Taxonomy" id="3065157"/>
    <lineage>
        <taxon>Bacteria</taxon>
        <taxon>Bacillati</taxon>
        <taxon>Bacillota</taxon>
        <taxon>Clostridia</taxon>
        <taxon>Helicovermis</taxon>
    </lineage>
</organism>
<dbReference type="RefSeq" id="WP_338534843.1">
    <property type="nucleotide sequence ID" value="NZ_AP028654.1"/>
</dbReference>
<dbReference type="PANTHER" id="PTHR43133">
    <property type="entry name" value="RNA POLYMERASE ECF-TYPE SIGMA FACTO"/>
    <property type="match status" value="1"/>
</dbReference>
<keyword evidence="3" id="KW-0731">Sigma factor</keyword>